<evidence type="ECO:0000313" key="5">
    <source>
        <dbReference type="Proteomes" id="UP000813463"/>
    </source>
</evidence>
<dbReference type="CDD" id="cd21039">
    <property type="entry name" value="NURR"/>
    <property type="match status" value="1"/>
</dbReference>
<dbReference type="PROSITE" id="PS50102">
    <property type="entry name" value="RRM"/>
    <property type="match status" value="3"/>
</dbReference>
<dbReference type="Pfam" id="PF00076">
    <property type="entry name" value="RRM_1"/>
    <property type="match status" value="3"/>
</dbReference>
<dbReference type="PANTHER" id="PTHR21245">
    <property type="entry name" value="HETEROGENEOUS NUCLEAR RIBONUCLEOPROTEIN"/>
    <property type="match status" value="1"/>
</dbReference>
<dbReference type="GO" id="GO:1990904">
    <property type="term" value="C:ribonucleoprotein complex"/>
    <property type="evidence" value="ECO:0000318"/>
    <property type="project" value="GO_Central"/>
</dbReference>
<dbReference type="CDD" id="cd00590">
    <property type="entry name" value="RRM_SF"/>
    <property type="match status" value="1"/>
</dbReference>
<feature type="domain" description="RRM" evidence="4">
    <location>
        <begin position="202"/>
        <end position="281"/>
    </location>
</feature>
<dbReference type="RefSeq" id="XP_021862134.1">
    <property type="nucleotide sequence ID" value="XM_022006442.2"/>
</dbReference>
<feature type="domain" description="RRM" evidence="4">
    <location>
        <begin position="99"/>
        <end position="208"/>
    </location>
</feature>
<evidence type="ECO:0000256" key="1">
    <source>
        <dbReference type="ARBA" id="ARBA00022884"/>
    </source>
</evidence>
<dbReference type="GO" id="GO:0005829">
    <property type="term" value="C:cytosol"/>
    <property type="evidence" value="ECO:0000318"/>
    <property type="project" value="GO_Central"/>
</dbReference>
<reference evidence="5" key="1">
    <citation type="journal article" date="2021" name="Nat. Commun.">
        <title>Genomic analyses provide insights into spinach domestication and the genetic basis of agronomic traits.</title>
        <authorList>
            <person name="Cai X."/>
            <person name="Sun X."/>
            <person name="Xu C."/>
            <person name="Sun H."/>
            <person name="Wang X."/>
            <person name="Ge C."/>
            <person name="Zhang Z."/>
            <person name="Wang Q."/>
            <person name="Fei Z."/>
            <person name="Jiao C."/>
            <person name="Wang Q."/>
        </authorList>
    </citation>
    <scope>NUCLEOTIDE SEQUENCE [LARGE SCALE GENOMIC DNA]</scope>
    <source>
        <strain evidence="5">cv. Varoflay</strain>
    </source>
</reference>
<feature type="domain" description="RRM" evidence="4">
    <location>
        <begin position="20"/>
        <end position="97"/>
    </location>
</feature>
<evidence type="ECO:0000256" key="2">
    <source>
        <dbReference type="PROSITE-ProRule" id="PRU00176"/>
    </source>
</evidence>
<proteinExistence type="predicted"/>
<dbReference type="SMART" id="SM00360">
    <property type="entry name" value="RRM"/>
    <property type="match status" value="3"/>
</dbReference>
<dbReference type="Proteomes" id="UP000813463">
    <property type="component" value="Chromosome 5"/>
</dbReference>
<dbReference type="GO" id="GO:0003730">
    <property type="term" value="F:mRNA 3'-UTR binding"/>
    <property type="evidence" value="ECO:0000318"/>
    <property type="project" value="GO_Central"/>
</dbReference>
<sequence length="557" mass="62029">MNNNYFDNSSADHQYRVKGTEIFVGGLAQSVTEALIREVFSTCGEVVEVRMIKDQKGNAKGYCFLRFSTKEAAVRAVKDKAGILLEGRKIGVLPSTEQNSLFLGNLPKEWSPDEFGRVVRQAFQDVDSVNLVMLSSDGVTLATQKQQNRGFGFVHFSSHAAAGHAFRLSSKSEFVLGGKCHPTVQWAEEEPEIDPEELAKVKIAFIRNLPTDVTEGFLKKLFGSYGEIEKVVLSMKGQSQVGFVHYVKRQDLDIAVKELNDRTVHGPNSGWFKLQVEVARPFGKNKKRAREGSSRAVTNMSPSKVFKAEPGFTSSGGPMFKVLEERIVADPYEAAVVSLPAAVQDRLLRILRLDIATRYDIDIRCLRSLKEIPESAAISVLDQFLLSGGEEIDKGAFLAGLITKYQVRSLRTSQVPEYIPRDYTSRENEFISVRSEFARLPSRSQVPVTDSFSSHVATSRYEKYSPHLPYFDYSVSPQAGITRTFEERNTSPVYLPGSSSSYGNLGMKSPVSAGASHQPTRPQVRFDPYTGEPYKFDPYTGEPIQPDSLSRSGRSFY</sequence>
<reference evidence="6" key="2">
    <citation type="submission" date="2025-08" db="UniProtKB">
        <authorList>
            <consortium name="RefSeq"/>
        </authorList>
    </citation>
    <scope>IDENTIFICATION</scope>
    <source>
        <tissue evidence="6">Leaf</tissue>
    </source>
</reference>
<gene>
    <name evidence="6" type="primary">LOC110801127</name>
</gene>
<dbReference type="AlphaFoldDB" id="A0A9R0K889"/>
<dbReference type="GO" id="GO:0008266">
    <property type="term" value="F:poly(U) RNA binding"/>
    <property type="evidence" value="ECO:0000318"/>
    <property type="project" value="GO_Central"/>
</dbReference>
<dbReference type="InterPro" id="IPR035979">
    <property type="entry name" value="RBD_domain_sf"/>
</dbReference>
<evidence type="ECO:0000313" key="6">
    <source>
        <dbReference type="RefSeq" id="XP_021862134.1"/>
    </source>
</evidence>
<keyword evidence="5" id="KW-1185">Reference proteome</keyword>
<dbReference type="InterPro" id="IPR012677">
    <property type="entry name" value="Nucleotide-bd_a/b_plait_sf"/>
</dbReference>
<dbReference type="GO" id="GO:0005634">
    <property type="term" value="C:nucleus"/>
    <property type="evidence" value="ECO:0000318"/>
    <property type="project" value="GO_Central"/>
</dbReference>
<dbReference type="SUPFAM" id="SSF54928">
    <property type="entry name" value="RNA-binding domain, RBD"/>
    <property type="match status" value="2"/>
</dbReference>
<protein>
    <submittedName>
        <fullName evidence="6">Uncharacterized protein isoform X1</fullName>
    </submittedName>
</protein>
<name>A0A9R0K889_SPIOL</name>
<dbReference type="GO" id="GO:0008143">
    <property type="term" value="F:poly(A) binding"/>
    <property type="evidence" value="ECO:0000318"/>
    <property type="project" value="GO_Central"/>
</dbReference>
<accession>A0A9R0K889</accession>
<dbReference type="OrthoDB" id="3800936at2759"/>
<dbReference type="KEGG" id="soe:110801127"/>
<dbReference type="Gene3D" id="3.30.70.330">
    <property type="match status" value="3"/>
</dbReference>
<dbReference type="GeneID" id="110801127"/>
<dbReference type="Pfam" id="PF18360">
    <property type="entry name" value="hnRNP_Q_AcD"/>
    <property type="match status" value="1"/>
</dbReference>
<feature type="region of interest" description="Disordered" evidence="3">
    <location>
        <begin position="509"/>
        <end position="557"/>
    </location>
</feature>
<dbReference type="InterPro" id="IPR000504">
    <property type="entry name" value="RRM_dom"/>
</dbReference>
<dbReference type="InterPro" id="IPR041337">
    <property type="entry name" value="hnRNP_Q_AcD"/>
</dbReference>
<organism evidence="5 6">
    <name type="scientific">Spinacia oleracea</name>
    <name type="common">Spinach</name>
    <dbReference type="NCBI Taxonomy" id="3562"/>
    <lineage>
        <taxon>Eukaryota</taxon>
        <taxon>Viridiplantae</taxon>
        <taxon>Streptophyta</taxon>
        <taxon>Embryophyta</taxon>
        <taxon>Tracheophyta</taxon>
        <taxon>Spermatophyta</taxon>
        <taxon>Magnoliopsida</taxon>
        <taxon>eudicotyledons</taxon>
        <taxon>Gunneridae</taxon>
        <taxon>Pentapetalae</taxon>
        <taxon>Caryophyllales</taxon>
        <taxon>Chenopodiaceae</taxon>
        <taxon>Chenopodioideae</taxon>
        <taxon>Anserineae</taxon>
        <taxon>Spinacia</taxon>
    </lineage>
</organism>
<keyword evidence="1 2" id="KW-0694">RNA-binding</keyword>
<feature type="compositionally biased region" description="Polar residues" evidence="3">
    <location>
        <begin position="547"/>
        <end position="557"/>
    </location>
</feature>
<evidence type="ECO:0000256" key="3">
    <source>
        <dbReference type="SAM" id="MobiDB-lite"/>
    </source>
</evidence>
<evidence type="ECO:0000259" key="4">
    <source>
        <dbReference type="PROSITE" id="PS50102"/>
    </source>
</evidence>